<sequence>MNTFVKYLLYFIIFVKIIFILTIIRYKITLSYIKDDKKAEKIKQRNEVFHEFFVFLTYILLILLFNPMNKDIRLDKDHTNSHHLQVVVFALGIVQLLNFDYPTILKAPVELIHTF</sequence>
<feature type="transmembrane region" description="Helical" evidence="1">
    <location>
        <begin position="7"/>
        <end position="28"/>
    </location>
</feature>
<evidence type="ECO:0008006" key="3">
    <source>
        <dbReference type="Google" id="ProtNLM"/>
    </source>
</evidence>
<accession>A0A6C0AW48</accession>
<proteinExistence type="predicted"/>
<feature type="transmembrane region" description="Helical" evidence="1">
    <location>
        <begin position="48"/>
        <end position="66"/>
    </location>
</feature>
<keyword evidence="1" id="KW-0472">Membrane</keyword>
<reference evidence="2" key="1">
    <citation type="journal article" date="2020" name="Nature">
        <title>Giant virus diversity and host interactions through global metagenomics.</title>
        <authorList>
            <person name="Schulz F."/>
            <person name="Roux S."/>
            <person name="Paez-Espino D."/>
            <person name="Jungbluth S."/>
            <person name="Walsh D.A."/>
            <person name="Denef V.J."/>
            <person name="McMahon K.D."/>
            <person name="Konstantinidis K.T."/>
            <person name="Eloe-Fadrosh E.A."/>
            <person name="Kyrpides N.C."/>
            <person name="Woyke T."/>
        </authorList>
    </citation>
    <scope>NUCLEOTIDE SEQUENCE</scope>
    <source>
        <strain evidence="2">GVMAG-S-ERX555965-48</strain>
    </source>
</reference>
<dbReference type="EMBL" id="MN738773">
    <property type="protein sequence ID" value="QHS84179.1"/>
    <property type="molecule type" value="Genomic_DNA"/>
</dbReference>
<keyword evidence="1" id="KW-0812">Transmembrane</keyword>
<evidence type="ECO:0000313" key="2">
    <source>
        <dbReference type="EMBL" id="QHS84179.1"/>
    </source>
</evidence>
<keyword evidence="1" id="KW-1133">Transmembrane helix</keyword>
<evidence type="ECO:0000256" key="1">
    <source>
        <dbReference type="SAM" id="Phobius"/>
    </source>
</evidence>
<organism evidence="2">
    <name type="scientific">viral metagenome</name>
    <dbReference type="NCBI Taxonomy" id="1070528"/>
    <lineage>
        <taxon>unclassified sequences</taxon>
        <taxon>metagenomes</taxon>
        <taxon>organismal metagenomes</taxon>
    </lineage>
</organism>
<name>A0A6C0AW48_9ZZZZ</name>
<dbReference type="AlphaFoldDB" id="A0A6C0AW48"/>
<protein>
    <recommendedName>
        <fullName evidence="3">TLC domain-containing protein</fullName>
    </recommendedName>
</protein>